<dbReference type="CDD" id="cd00590">
    <property type="entry name" value="RRM_SF"/>
    <property type="match status" value="1"/>
</dbReference>
<comment type="caution">
    <text evidence="2">The sequence shown here is derived from an EMBL/GenBank/DDBJ whole genome shotgun (WGS) entry which is preliminary data.</text>
</comment>
<feature type="compositionally biased region" description="Acidic residues" evidence="1">
    <location>
        <begin position="435"/>
        <end position="464"/>
    </location>
</feature>
<feature type="compositionally biased region" description="Basic and acidic residues" evidence="1">
    <location>
        <begin position="488"/>
        <end position="508"/>
    </location>
</feature>
<dbReference type="AlphaFoldDB" id="A0A2U1KW33"/>
<dbReference type="Gene3D" id="3.30.70.330">
    <property type="match status" value="1"/>
</dbReference>
<organism evidence="2 3">
    <name type="scientific">Artemisia annua</name>
    <name type="common">Sweet wormwood</name>
    <dbReference type="NCBI Taxonomy" id="35608"/>
    <lineage>
        <taxon>Eukaryota</taxon>
        <taxon>Viridiplantae</taxon>
        <taxon>Streptophyta</taxon>
        <taxon>Embryophyta</taxon>
        <taxon>Tracheophyta</taxon>
        <taxon>Spermatophyta</taxon>
        <taxon>Magnoliopsida</taxon>
        <taxon>eudicotyledons</taxon>
        <taxon>Gunneridae</taxon>
        <taxon>Pentapetalae</taxon>
        <taxon>asterids</taxon>
        <taxon>campanulids</taxon>
        <taxon>Asterales</taxon>
        <taxon>Asteraceae</taxon>
        <taxon>Asteroideae</taxon>
        <taxon>Anthemideae</taxon>
        <taxon>Artemisiinae</taxon>
        <taxon>Artemisia</taxon>
    </lineage>
</organism>
<feature type="compositionally biased region" description="Basic and acidic residues" evidence="1">
    <location>
        <begin position="420"/>
        <end position="434"/>
    </location>
</feature>
<gene>
    <name evidence="2" type="ORF">CTI12_AA557870</name>
</gene>
<dbReference type="STRING" id="35608.A0A2U1KW33"/>
<evidence type="ECO:0000313" key="2">
    <source>
        <dbReference type="EMBL" id="PWA40968.1"/>
    </source>
</evidence>
<dbReference type="Proteomes" id="UP000245207">
    <property type="component" value="Unassembled WGS sequence"/>
</dbReference>
<keyword evidence="3" id="KW-1185">Reference proteome</keyword>
<sequence>MNCVRESVNFQVRKQREKNDMNDSGFERTTFIGNREQYNGKQLGANYTGGKRNSSISFMFYNYPEEWGMGKLWMVFKKYGTVFDMFMVQRRLRNGKRYGFVRYKFVRDVESLLGQLQKIRFGEEFLRVFVAYDRKGKDYGTRGDVGGTGNKYTNRNEGMKGNGMYTSNCDNRRFVDVVNGRKIRGEGINIGINANMAGARPKNGGMEANGLGRTHVKNDDFEVRMETQRDERCIEIEDHEINNEIMGRSVVGEVKAMCFLTKLPALCDEQGLSKVEIKLLGGLEVLLVMENKETTENVLQDREHGLRRWLHKLRKGDSINRTSGRITWINVIGVPVFCWSEALFKKIAGLHGTILGLQNCTLEGNQNTVFGRVQIHTINQGLIREEISIKVKGKIHKVCVVEEVRDITCWNMQDVVSSEHVSKIGDVEEEKVGENDMQIDEEEREDDGDSNGEEGESSDEERGDEEVVAKEVEGDGGGSIPSSKSGGRKNEKDEGSRFSGEVKVKNVIEAEVGIPTEKSAVNPDGEHHGR</sequence>
<dbReference type="SUPFAM" id="SSF54928">
    <property type="entry name" value="RNA-binding domain, RBD"/>
    <property type="match status" value="1"/>
</dbReference>
<dbReference type="GO" id="GO:0003676">
    <property type="term" value="F:nucleic acid binding"/>
    <property type="evidence" value="ECO:0007669"/>
    <property type="project" value="InterPro"/>
</dbReference>
<proteinExistence type="predicted"/>
<accession>A0A2U1KW33</accession>
<evidence type="ECO:0000256" key="1">
    <source>
        <dbReference type="SAM" id="MobiDB-lite"/>
    </source>
</evidence>
<protein>
    <submittedName>
        <fullName evidence="2">Uncharacterized protein</fullName>
    </submittedName>
</protein>
<dbReference type="InterPro" id="IPR035979">
    <property type="entry name" value="RBD_domain_sf"/>
</dbReference>
<feature type="region of interest" description="Disordered" evidence="1">
    <location>
        <begin position="420"/>
        <end position="530"/>
    </location>
</feature>
<reference evidence="2 3" key="1">
    <citation type="journal article" date="2018" name="Mol. Plant">
        <title>The genome of Artemisia annua provides insight into the evolution of Asteraceae family and artemisinin biosynthesis.</title>
        <authorList>
            <person name="Shen Q."/>
            <person name="Zhang L."/>
            <person name="Liao Z."/>
            <person name="Wang S."/>
            <person name="Yan T."/>
            <person name="Shi P."/>
            <person name="Liu M."/>
            <person name="Fu X."/>
            <person name="Pan Q."/>
            <person name="Wang Y."/>
            <person name="Lv Z."/>
            <person name="Lu X."/>
            <person name="Zhang F."/>
            <person name="Jiang W."/>
            <person name="Ma Y."/>
            <person name="Chen M."/>
            <person name="Hao X."/>
            <person name="Li L."/>
            <person name="Tang Y."/>
            <person name="Lv G."/>
            <person name="Zhou Y."/>
            <person name="Sun X."/>
            <person name="Brodelius P.E."/>
            <person name="Rose J.K.C."/>
            <person name="Tang K."/>
        </authorList>
    </citation>
    <scope>NUCLEOTIDE SEQUENCE [LARGE SCALE GENOMIC DNA]</scope>
    <source>
        <strain evidence="3">cv. Huhao1</strain>
        <tissue evidence="2">Leaf</tissue>
    </source>
</reference>
<dbReference type="InterPro" id="IPR012677">
    <property type="entry name" value="Nucleotide-bd_a/b_plait_sf"/>
</dbReference>
<dbReference type="EMBL" id="PKPP01013412">
    <property type="protein sequence ID" value="PWA40968.1"/>
    <property type="molecule type" value="Genomic_DNA"/>
</dbReference>
<evidence type="ECO:0000313" key="3">
    <source>
        <dbReference type="Proteomes" id="UP000245207"/>
    </source>
</evidence>
<name>A0A2U1KW33_ARTAN</name>